<dbReference type="PANTHER" id="PTHR43520:SF8">
    <property type="entry name" value="P-TYPE CU(+) TRANSPORTER"/>
    <property type="match status" value="1"/>
</dbReference>
<evidence type="ECO:0000313" key="20">
    <source>
        <dbReference type="EMBL" id="RCN55961.1"/>
    </source>
</evidence>
<dbReference type="PRINTS" id="PR00943">
    <property type="entry name" value="CUATPASE"/>
</dbReference>
<dbReference type="GO" id="GO:0012505">
    <property type="term" value="C:endomembrane system"/>
    <property type="evidence" value="ECO:0007669"/>
    <property type="project" value="UniProtKB-SubCell"/>
</dbReference>
<dbReference type="NCBIfam" id="TIGR00003">
    <property type="entry name" value="copper ion binding protein"/>
    <property type="match status" value="1"/>
</dbReference>
<dbReference type="FunFam" id="3.30.70.100:FF:000005">
    <property type="entry name" value="Copper-exporting P-type ATPase A"/>
    <property type="match status" value="2"/>
</dbReference>
<dbReference type="EC" id="7.2.2.9" evidence="16"/>
<dbReference type="InterPro" id="IPR027256">
    <property type="entry name" value="P-typ_ATPase_IB"/>
</dbReference>
<dbReference type="Gene3D" id="3.40.1110.10">
    <property type="entry name" value="Calcium-transporting ATPase, cytoplasmic domain N"/>
    <property type="match status" value="1"/>
</dbReference>
<dbReference type="GO" id="GO:0005886">
    <property type="term" value="C:plasma membrane"/>
    <property type="evidence" value="ECO:0007669"/>
    <property type="project" value="UniProtKB-SubCell"/>
</dbReference>
<dbReference type="PROSITE" id="PS50846">
    <property type="entry name" value="HMA_2"/>
    <property type="match status" value="2"/>
</dbReference>
<reference evidence="20 21" key="1">
    <citation type="submission" date="2018-02" db="EMBL/GenBank/DDBJ databases">
        <title>Insights into the biology of acidophilic members of the Acidiferrobacteraceae family derived from comparative genomic analyses.</title>
        <authorList>
            <person name="Issotta F."/>
            <person name="Thyssen C."/>
            <person name="Mena C."/>
            <person name="Moya A."/>
            <person name="Bellenberg S."/>
            <person name="Sproer C."/>
            <person name="Covarrubias P.C."/>
            <person name="Sand W."/>
            <person name="Quatrini R."/>
            <person name="Vera M."/>
        </authorList>
    </citation>
    <scope>NUCLEOTIDE SEQUENCE [LARGE SCALE GENOMIC DNA]</scope>
    <source>
        <strain evidence="21">m-1</strain>
    </source>
</reference>
<evidence type="ECO:0000256" key="15">
    <source>
        <dbReference type="ARBA" id="ARBA00023136"/>
    </source>
</evidence>
<dbReference type="InterPro" id="IPR023299">
    <property type="entry name" value="ATPase_P-typ_cyto_dom_N"/>
</dbReference>
<evidence type="ECO:0000256" key="9">
    <source>
        <dbReference type="ARBA" id="ARBA00022840"/>
    </source>
</evidence>
<dbReference type="InterPro" id="IPR036163">
    <property type="entry name" value="HMA_dom_sf"/>
</dbReference>
<evidence type="ECO:0000256" key="6">
    <source>
        <dbReference type="ARBA" id="ARBA00022737"/>
    </source>
</evidence>
<dbReference type="PANTHER" id="PTHR43520">
    <property type="entry name" value="ATP7, ISOFORM B"/>
    <property type="match status" value="1"/>
</dbReference>
<dbReference type="Gene3D" id="3.40.50.1000">
    <property type="entry name" value="HAD superfamily/HAD-like"/>
    <property type="match status" value="1"/>
</dbReference>
<proteinExistence type="inferred from homology"/>
<dbReference type="PRINTS" id="PR00942">
    <property type="entry name" value="CUATPASEI"/>
</dbReference>
<keyword evidence="11" id="KW-1278">Translocase</keyword>
<dbReference type="PROSITE" id="PS01047">
    <property type="entry name" value="HMA_1"/>
    <property type="match status" value="2"/>
</dbReference>
<keyword evidence="4 18" id="KW-0812">Transmembrane</keyword>
<dbReference type="InterPro" id="IPR001757">
    <property type="entry name" value="P_typ_ATPase"/>
</dbReference>
<comment type="caution">
    <text evidence="20">The sequence shown here is derived from an EMBL/GenBank/DDBJ whole genome shotgun (WGS) entry which is preliminary data.</text>
</comment>
<dbReference type="InterPro" id="IPR008250">
    <property type="entry name" value="ATPase_P-typ_transduc_dom_A_sf"/>
</dbReference>
<dbReference type="PROSITE" id="PS00154">
    <property type="entry name" value="ATPASE_E1_E2"/>
    <property type="match status" value="1"/>
</dbReference>
<dbReference type="SUPFAM" id="SSF56784">
    <property type="entry name" value="HAD-like"/>
    <property type="match status" value="1"/>
</dbReference>
<dbReference type="NCBIfam" id="TIGR01525">
    <property type="entry name" value="ATPase-IB_hvy"/>
    <property type="match status" value="1"/>
</dbReference>
<keyword evidence="18" id="KW-1003">Cell membrane</keyword>
<evidence type="ECO:0000256" key="14">
    <source>
        <dbReference type="ARBA" id="ARBA00023065"/>
    </source>
</evidence>
<evidence type="ECO:0000256" key="10">
    <source>
        <dbReference type="ARBA" id="ARBA00022842"/>
    </source>
</evidence>
<dbReference type="InterPro" id="IPR023298">
    <property type="entry name" value="ATPase_P-typ_TM_dom_sf"/>
</dbReference>
<dbReference type="SUPFAM" id="SSF81665">
    <property type="entry name" value="Calcium ATPase, transmembrane domain M"/>
    <property type="match status" value="1"/>
</dbReference>
<dbReference type="Proteomes" id="UP000253250">
    <property type="component" value="Unassembled WGS sequence"/>
</dbReference>
<keyword evidence="14" id="KW-0406">Ion transport</keyword>
<comment type="catalytic activity">
    <reaction evidence="17">
        <text>Cu(2+)(in) + ATP + H2O = Cu(2+)(out) + ADP + phosphate + H(+)</text>
        <dbReference type="Rhea" id="RHEA:10376"/>
        <dbReference type="ChEBI" id="CHEBI:15377"/>
        <dbReference type="ChEBI" id="CHEBI:15378"/>
        <dbReference type="ChEBI" id="CHEBI:29036"/>
        <dbReference type="ChEBI" id="CHEBI:30616"/>
        <dbReference type="ChEBI" id="CHEBI:43474"/>
        <dbReference type="ChEBI" id="CHEBI:456216"/>
        <dbReference type="EC" id="7.2.2.9"/>
    </reaction>
</comment>
<evidence type="ECO:0000256" key="13">
    <source>
        <dbReference type="ARBA" id="ARBA00023008"/>
    </source>
</evidence>
<keyword evidence="10" id="KW-0460">Magnesium</keyword>
<dbReference type="CDD" id="cd00371">
    <property type="entry name" value="HMA"/>
    <property type="match status" value="2"/>
</dbReference>
<feature type="transmembrane region" description="Helical" evidence="18">
    <location>
        <begin position="758"/>
        <end position="776"/>
    </location>
</feature>
<dbReference type="Pfam" id="PF00122">
    <property type="entry name" value="E1-E2_ATPase"/>
    <property type="match status" value="1"/>
</dbReference>
<keyword evidence="15 18" id="KW-0472">Membrane</keyword>
<gene>
    <name evidence="20" type="ORF">C4900_08700</name>
</gene>
<evidence type="ECO:0000256" key="12">
    <source>
        <dbReference type="ARBA" id="ARBA00022989"/>
    </source>
</evidence>
<evidence type="ECO:0000256" key="1">
    <source>
        <dbReference type="ARBA" id="ARBA00004127"/>
    </source>
</evidence>
<evidence type="ECO:0000256" key="11">
    <source>
        <dbReference type="ARBA" id="ARBA00022967"/>
    </source>
</evidence>
<dbReference type="AlphaFoldDB" id="A0A368HER0"/>
<dbReference type="GO" id="GO:0043682">
    <property type="term" value="F:P-type divalent copper transporter activity"/>
    <property type="evidence" value="ECO:0007669"/>
    <property type="project" value="UniProtKB-EC"/>
</dbReference>
<dbReference type="PROSITE" id="PS01229">
    <property type="entry name" value="COF_2"/>
    <property type="match status" value="1"/>
</dbReference>
<dbReference type="GO" id="GO:0005524">
    <property type="term" value="F:ATP binding"/>
    <property type="evidence" value="ECO:0007669"/>
    <property type="project" value="UniProtKB-UniRule"/>
</dbReference>
<dbReference type="InterPro" id="IPR006122">
    <property type="entry name" value="HMA_Cu_ion-bd"/>
</dbReference>
<keyword evidence="8" id="KW-0187">Copper transport</keyword>
<keyword evidence="7 18" id="KW-0547">Nucleotide-binding</keyword>
<keyword evidence="12 18" id="KW-1133">Transmembrane helix</keyword>
<dbReference type="Pfam" id="PF00702">
    <property type="entry name" value="Hydrolase"/>
    <property type="match status" value="1"/>
</dbReference>
<name>A0A368HER0_9GAMM</name>
<dbReference type="RefSeq" id="WP_114282960.1">
    <property type="nucleotide sequence ID" value="NZ_PSYR01000002.1"/>
</dbReference>
<dbReference type="OrthoDB" id="9814270at2"/>
<feature type="transmembrane region" description="Helical" evidence="18">
    <location>
        <begin position="416"/>
        <end position="438"/>
    </location>
</feature>
<dbReference type="GO" id="GO:0005507">
    <property type="term" value="F:copper ion binding"/>
    <property type="evidence" value="ECO:0007669"/>
    <property type="project" value="InterPro"/>
</dbReference>
<evidence type="ECO:0000313" key="21">
    <source>
        <dbReference type="Proteomes" id="UP000253250"/>
    </source>
</evidence>
<feature type="transmembrane region" description="Helical" evidence="18">
    <location>
        <begin position="235"/>
        <end position="253"/>
    </location>
</feature>
<dbReference type="Pfam" id="PF00403">
    <property type="entry name" value="HMA"/>
    <property type="match status" value="2"/>
</dbReference>
<dbReference type="EMBL" id="PSYR01000002">
    <property type="protein sequence ID" value="RCN55961.1"/>
    <property type="molecule type" value="Genomic_DNA"/>
</dbReference>
<dbReference type="SFLD" id="SFLDS00003">
    <property type="entry name" value="Haloacid_Dehalogenase"/>
    <property type="match status" value="1"/>
</dbReference>
<evidence type="ECO:0000256" key="2">
    <source>
        <dbReference type="ARBA" id="ARBA00006024"/>
    </source>
</evidence>
<dbReference type="InterPro" id="IPR006121">
    <property type="entry name" value="HMA_dom"/>
</dbReference>
<dbReference type="InterPro" id="IPR059000">
    <property type="entry name" value="ATPase_P-type_domA"/>
</dbReference>
<evidence type="ECO:0000256" key="8">
    <source>
        <dbReference type="ARBA" id="ARBA00022796"/>
    </source>
</evidence>
<dbReference type="CDD" id="cd02094">
    <property type="entry name" value="P-type_ATPase_Cu-like"/>
    <property type="match status" value="1"/>
</dbReference>
<evidence type="ECO:0000256" key="4">
    <source>
        <dbReference type="ARBA" id="ARBA00022692"/>
    </source>
</evidence>
<dbReference type="SUPFAM" id="SSF55008">
    <property type="entry name" value="HMA, heavy metal-associated domain"/>
    <property type="match status" value="2"/>
</dbReference>
<dbReference type="SUPFAM" id="SSF81653">
    <property type="entry name" value="Calcium ATPase, transduction domain A"/>
    <property type="match status" value="1"/>
</dbReference>
<dbReference type="InterPro" id="IPR023214">
    <property type="entry name" value="HAD_sf"/>
</dbReference>
<protein>
    <recommendedName>
        <fullName evidence="16">P-type Cu(2+) transporter</fullName>
        <ecNumber evidence="16">7.2.2.9</ecNumber>
    </recommendedName>
</protein>
<dbReference type="FunFam" id="2.70.150.10:FF:000002">
    <property type="entry name" value="Copper-transporting ATPase 1, putative"/>
    <property type="match status" value="1"/>
</dbReference>
<dbReference type="InterPro" id="IPR018303">
    <property type="entry name" value="ATPase_P-typ_P_site"/>
</dbReference>
<dbReference type="Gene3D" id="3.30.70.100">
    <property type="match status" value="2"/>
</dbReference>
<dbReference type="Gene3D" id="2.70.150.10">
    <property type="entry name" value="Calcium-transporting ATPase, cytoplasmic transduction domain A"/>
    <property type="match status" value="1"/>
</dbReference>
<evidence type="ECO:0000256" key="5">
    <source>
        <dbReference type="ARBA" id="ARBA00022723"/>
    </source>
</evidence>
<feature type="domain" description="HMA" evidence="19">
    <location>
        <begin position="71"/>
        <end position="137"/>
    </location>
</feature>
<feature type="transmembrane region" description="Helical" evidence="18">
    <location>
        <begin position="782"/>
        <end position="801"/>
    </location>
</feature>
<feature type="transmembrane region" description="Helical" evidence="18">
    <location>
        <begin position="165"/>
        <end position="185"/>
    </location>
</feature>
<dbReference type="SFLD" id="SFLDF00027">
    <property type="entry name" value="p-type_atpase"/>
    <property type="match status" value="1"/>
</dbReference>
<evidence type="ECO:0000259" key="19">
    <source>
        <dbReference type="PROSITE" id="PS50846"/>
    </source>
</evidence>
<feature type="transmembrane region" description="Helical" evidence="18">
    <location>
        <begin position="444"/>
        <end position="467"/>
    </location>
</feature>
<evidence type="ECO:0000256" key="18">
    <source>
        <dbReference type="RuleBase" id="RU362081"/>
    </source>
</evidence>
<feature type="transmembrane region" description="Helical" evidence="18">
    <location>
        <begin position="197"/>
        <end position="214"/>
    </location>
</feature>
<keyword evidence="13" id="KW-0186">Copper</keyword>
<feature type="domain" description="HMA" evidence="19">
    <location>
        <begin position="3"/>
        <end position="69"/>
    </location>
</feature>
<accession>A0A368HER0</accession>
<dbReference type="NCBIfam" id="TIGR01511">
    <property type="entry name" value="ATPase-IB1_Cu"/>
    <property type="match status" value="1"/>
</dbReference>
<dbReference type="SFLD" id="SFLDG00002">
    <property type="entry name" value="C1.7:_P-type_atpase_like"/>
    <property type="match status" value="1"/>
</dbReference>
<dbReference type="NCBIfam" id="TIGR01494">
    <property type="entry name" value="ATPase_P-type"/>
    <property type="match status" value="1"/>
</dbReference>
<keyword evidence="3" id="KW-0813">Transport</keyword>
<comment type="similarity">
    <text evidence="2 18">Belongs to the cation transport ATPase (P-type) (TC 3.A.3) family. Type IB subfamily.</text>
</comment>
<sequence length="833" mass="87189">MSREIEFAVAGMTCASCVTRVERALKALPGVESAIVNLATERATVIYDPSTTTPAALAEAVHARGYDPVMADIDIGVGGMTCASCAGRVERALQALPGVIEANVNLATEAAHVHYLVGALDEATVRAAIRATGYEPLAGPAADEDEPREAQDEAAARMRRDVERAAFLTVPVVVLAMGPVFAPAFGRMLVQLAPTGVWSWLVAALTAVVLFGPGRRFFRPGWIAYRHLSPDMNSLIMTGTGAAFAYSLLVLVWPQGFPATARHLYFDSAAVIVTVILLGKYLEELAKGRMGAAIKRLAGLQAKTVRRVRDGADEEVAIADLNVGEVVRVRPGEHVPVDGLVRTGQSYVDESMLSGEPVPVAKRPGDRVTGGTINQYGVLEVEATGIGADTVLAQIIRLVARAQGSKLPIQGVADQVVRVFTPLVLLAAAVTFALWWIWGGAGGLTTALVSAVAVLVVACPCAMGLATPAAVMVGTGRAAELGVLYRRGEALEALSHVDTVVFDKTGTLTRGRPTVTDVVTRDVSRAQLLALAAGVEAGSEHPLAQAIVRAAQEGGVTPVPVSGFEARPGYGVTAEVESRHAWIGTRRLLAEAGLAAADWEGAARDLEAAGKTVIFAAHGDEVRGLIAVADALRPQARQAVQALQGRGLAVVMISGDSAAAVARVAHVLGITSHRAEVLPGDKAQAVRALQDQGHKVAFIGDGLNDAPALAQADVGIAMASGTDVAMEAADVTVKGELGAVVTAIDLSRRTLGTIRGNLFWAFFYNVLLIPLAAGVFDPAFGIRLNPMLAGLAMGFSSVFVLTNSLRLRRFRAPLWHDDSGNEAPRLTPAARRP</sequence>
<evidence type="ECO:0000256" key="7">
    <source>
        <dbReference type="ARBA" id="ARBA00022741"/>
    </source>
</evidence>
<evidence type="ECO:0000256" key="17">
    <source>
        <dbReference type="ARBA" id="ARBA00047424"/>
    </source>
</evidence>
<keyword evidence="21" id="KW-1185">Reference proteome</keyword>
<keyword evidence="9 18" id="KW-0067">ATP-binding</keyword>
<organism evidence="20 21">
    <name type="scientific">Acidiferrobacter thiooxydans</name>
    <dbReference type="NCBI Taxonomy" id="163359"/>
    <lineage>
        <taxon>Bacteria</taxon>
        <taxon>Pseudomonadati</taxon>
        <taxon>Pseudomonadota</taxon>
        <taxon>Gammaproteobacteria</taxon>
        <taxon>Acidiferrobacterales</taxon>
        <taxon>Acidiferrobacteraceae</taxon>
        <taxon>Acidiferrobacter</taxon>
    </lineage>
</organism>
<dbReference type="PRINTS" id="PR00119">
    <property type="entry name" value="CATATPASE"/>
</dbReference>
<dbReference type="InterPro" id="IPR017969">
    <property type="entry name" value="Heavy-metal-associated_CS"/>
</dbReference>
<feature type="transmembrane region" description="Helical" evidence="18">
    <location>
        <begin position="265"/>
        <end position="282"/>
    </location>
</feature>
<dbReference type="GO" id="GO:0016887">
    <property type="term" value="F:ATP hydrolysis activity"/>
    <property type="evidence" value="ECO:0007669"/>
    <property type="project" value="InterPro"/>
</dbReference>
<dbReference type="InterPro" id="IPR036412">
    <property type="entry name" value="HAD-like_sf"/>
</dbReference>
<evidence type="ECO:0000256" key="16">
    <source>
        <dbReference type="ARBA" id="ARBA00038904"/>
    </source>
</evidence>
<dbReference type="InterPro" id="IPR044492">
    <property type="entry name" value="P_typ_ATPase_HD_dom"/>
</dbReference>
<keyword evidence="5 18" id="KW-0479">Metal-binding</keyword>
<dbReference type="GO" id="GO:0055070">
    <property type="term" value="P:copper ion homeostasis"/>
    <property type="evidence" value="ECO:0007669"/>
    <property type="project" value="TreeGrafter"/>
</dbReference>
<evidence type="ECO:0000256" key="3">
    <source>
        <dbReference type="ARBA" id="ARBA00022448"/>
    </source>
</evidence>
<comment type="subcellular location">
    <subcellularLocation>
        <location evidence="18">Cell membrane</location>
    </subcellularLocation>
    <subcellularLocation>
        <location evidence="1">Endomembrane system</location>
        <topology evidence="1">Multi-pass membrane protein</topology>
    </subcellularLocation>
</comment>
<keyword evidence="6" id="KW-0677">Repeat</keyword>